<evidence type="ECO:0000256" key="1">
    <source>
        <dbReference type="SAM" id="MobiDB-lite"/>
    </source>
</evidence>
<feature type="region of interest" description="Disordered" evidence="1">
    <location>
        <begin position="72"/>
        <end position="103"/>
    </location>
</feature>
<feature type="compositionally biased region" description="Basic and acidic residues" evidence="1">
    <location>
        <begin position="207"/>
        <end position="223"/>
    </location>
</feature>
<reference evidence="2" key="2">
    <citation type="submission" date="2021-02" db="EMBL/GenBank/DDBJ databases">
        <authorList>
            <person name="Kimball J.A."/>
            <person name="Haas M.W."/>
            <person name="Macchietto M."/>
            <person name="Kono T."/>
            <person name="Duquette J."/>
            <person name="Shao M."/>
        </authorList>
    </citation>
    <scope>NUCLEOTIDE SEQUENCE</scope>
    <source>
        <tissue evidence="2">Fresh leaf tissue</tissue>
    </source>
</reference>
<gene>
    <name evidence="2" type="ORF">GUJ93_ZPchr0015g6760</name>
</gene>
<protein>
    <submittedName>
        <fullName evidence="2">Uncharacterized protein</fullName>
    </submittedName>
</protein>
<evidence type="ECO:0000313" key="2">
    <source>
        <dbReference type="EMBL" id="KAG8083300.1"/>
    </source>
</evidence>
<accession>A0A8J5SYF7</accession>
<evidence type="ECO:0000313" key="3">
    <source>
        <dbReference type="Proteomes" id="UP000729402"/>
    </source>
</evidence>
<keyword evidence="3" id="KW-1185">Reference proteome</keyword>
<reference evidence="2" key="1">
    <citation type="journal article" date="2021" name="bioRxiv">
        <title>Whole Genome Assembly and Annotation of Northern Wild Rice, Zizania palustris L., Supports a Whole Genome Duplication in the Zizania Genus.</title>
        <authorList>
            <person name="Haas M."/>
            <person name="Kono T."/>
            <person name="Macchietto M."/>
            <person name="Millas R."/>
            <person name="McGilp L."/>
            <person name="Shao M."/>
            <person name="Duquette J."/>
            <person name="Hirsch C.N."/>
            <person name="Kimball J."/>
        </authorList>
    </citation>
    <scope>NUCLEOTIDE SEQUENCE</scope>
    <source>
        <tissue evidence="2">Fresh leaf tissue</tissue>
    </source>
</reference>
<dbReference type="EMBL" id="JAAALK010000085">
    <property type="protein sequence ID" value="KAG8083300.1"/>
    <property type="molecule type" value="Genomic_DNA"/>
</dbReference>
<feature type="region of interest" description="Disordered" evidence="1">
    <location>
        <begin position="194"/>
        <end position="223"/>
    </location>
</feature>
<dbReference type="Proteomes" id="UP000729402">
    <property type="component" value="Unassembled WGS sequence"/>
</dbReference>
<dbReference type="AlphaFoldDB" id="A0A8J5SYF7"/>
<comment type="caution">
    <text evidence="2">The sequence shown here is derived from an EMBL/GenBank/DDBJ whole genome shotgun (WGS) entry which is preliminary data.</text>
</comment>
<organism evidence="2 3">
    <name type="scientific">Zizania palustris</name>
    <name type="common">Northern wild rice</name>
    <dbReference type="NCBI Taxonomy" id="103762"/>
    <lineage>
        <taxon>Eukaryota</taxon>
        <taxon>Viridiplantae</taxon>
        <taxon>Streptophyta</taxon>
        <taxon>Embryophyta</taxon>
        <taxon>Tracheophyta</taxon>
        <taxon>Spermatophyta</taxon>
        <taxon>Magnoliopsida</taxon>
        <taxon>Liliopsida</taxon>
        <taxon>Poales</taxon>
        <taxon>Poaceae</taxon>
        <taxon>BOP clade</taxon>
        <taxon>Oryzoideae</taxon>
        <taxon>Oryzeae</taxon>
        <taxon>Zizaniinae</taxon>
        <taxon>Zizania</taxon>
    </lineage>
</organism>
<sequence length="223" mass="23654">MRRRSSNGSDLPAAAAAAGGAQGTHSLEKLNSALACNLSVRLARPEPEFSLNDGVIGCGECPCLRGGGVPMDTDKPRFSNPALEPPSPKQASNGKGQVAKSKGWVEVSTKARGGGWHTSSTMMEMSTELIVGMLGSSAITTYLAEERRGNEKSRSTASNIKNEEQEIGLGIWGLGDGSTRWGIVMLVMDDGQETKRVGESAVARSKSVWERRPRRGGAREGRP</sequence>
<name>A0A8J5SYF7_ZIZPA</name>
<proteinExistence type="predicted"/>